<keyword evidence="3" id="KW-1185">Reference proteome</keyword>
<accession>A0ABN2MEM8</accession>
<dbReference type="EMBL" id="BAAANK010000001">
    <property type="protein sequence ID" value="GAA1823437.1"/>
    <property type="molecule type" value="Genomic_DNA"/>
</dbReference>
<keyword evidence="1" id="KW-1133">Transmembrane helix</keyword>
<keyword evidence="1" id="KW-0812">Transmembrane</keyword>
<organism evidence="2 3">
    <name type="scientific">Agromyces salentinus</name>
    <dbReference type="NCBI Taxonomy" id="269421"/>
    <lineage>
        <taxon>Bacteria</taxon>
        <taxon>Bacillati</taxon>
        <taxon>Actinomycetota</taxon>
        <taxon>Actinomycetes</taxon>
        <taxon>Micrococcales</taxon>
        <taxon>Microbacteriaceae</taxon>
        <taxon>Agromyces</taxon>
    </lineage>
</organism>
<feature type="transmembrane region" description="Helical" evidence="1">
    <location>
        <begin position="36"/>
        <end position="55"/>
    </location>
</feature>
<name>A0ABN2MEM8_9MICO</name>
<feature type="transmembrane region" description="Helical" evidence="1">
    <location>
        <begin position="201"/>
        <end position="226"/>
    </location>
</feature>
<comment type="caution">
    <text evidence="2">The sequence shown here is derived from an EMBL/GenBank/DDBJ whole genome shotgun (WGS) entry which is preliminary data.</text>
</comment>
<feature type="transmembrane region" description="Helical" evidence="1">
    <location>
        <begin position="85"/>
        <end position="106"/>
    </location>
</feature>
<evidence type="ECO:0000256" key="1">
    <source>
        <dbReference type="SAM" id="Phobius"/>
    </source>
</evidence>
<dbReference type="RefSeq" id="WP_157425797.1">
    <property type="nucleotide sequence ID" value="NZ_BAAANK010000001.1"/>
</dbReference>
<dbReference type="Proteomes" id="UP001501746">
    <property type="component" value="Unassembled WGS sequence"/>
</dbReference>
<keyword evidence="1" id="KW-0472">Membrane</keyword>
<feature type="transmembrane region" description="Helical" evidence="1">
    <location>
        <begin position="167"/>
        <end position="189"/>
    </location>
</feature>
<sequence length="248" mass="26343">MHRLVRAGVLLSAGAGIVLLVLMASGISRIDVDQGIPAMVGIGFIGGAMSSVRFFTVRLPVGDDATSIAVASTTWGQLRGLFGDIGFSALLGTAGWIIASIVGAVASGPAQSTWGNVLAFFAIGALWSAGWLLVTIAVFLVWMPAAIFVATFSARRHGRIVEGSWPVLAWCLIGLDAFILLMVATAVFVPTGPAHEEWAPWQTALFVVNSSVLVLISFAVAGELVSRLLPRKWRRRRVSSAQRADHHR</sequence>
<evidence type="ECO:0000313" key="3">
    <source>
        <dbReference type="Proteomes" id="UP001501746"/>
    </source>
</evidence>
<reference evidence="2 3" key="1">
    <citation type="journal article" date="2019" name="Int. J. Syst. Evol. Microbiol.">
        <title>The Global Catalogue of Microorganisms (GCM) 10K type strain sequencing project: providing services to taxonomists for standard genome sequencing and annotation.</title>
        <authorList>
            <consortium name="The Broad Institute Genomics Platform"/>
            <consortium name="The Broad Institute Genome Sequencing Center for Infectious Disease"/>
            <person name="Wu L."/>
            <person name="Ma J."/>
        </authorList>
    </citation>
    <scope>NUCLEOTIDE SEQUENCE [LARGE SCALE GENOMIC DNA]</scope>
    <source>
        <strain evidence="2 3">JCM 14323</strain>
    </source>
</reference>
<proteinExistence type="predicted"/>
<feature type="transmembrane region" description="Helical" evidence="1">
    <location>
        <begin position="118"/>
        <end position="146"/>
    </location>
</feature>
<gene>
    <name evidence="2" type="ORF">GCM10009750_02420</name>
</gene>
<evidence type="ECO:0000313" key="2">
    <source>
        <dbReference type="EMBL" id="GAA1823437.1"/>
    </source>
</evidence>
<protein>
    <submittedName>
        <fullName evidence="2">Uncharacterized protein</fullName>
    </submittedName>
</protein>